<feature type="transmembrane region" description="Helical" evidence="5">
    <location>
        <begin position="70"/>
        <end position="94"/>
    </location>
</feature>
<evidence type="ECO:0000256" key="3">
    <source>
        <dbReference type="ARBA" id="ARBA00022989"/>
    </source>
</evidence>
<feature type="transmembrane region" description="Helical" evidence="5">
    <location>
        <begin position="262"/>
        <end position="284"/>
    </location>
</feature>
<feature type="transmembrane region" description="Helical" evidence="5">
    <location>
        <begin position="296"/>
        <end position="316"/>
    </location>
</feature>
<proteinExistence type="predicted"/>
<feature type="transmembrane region" description="Helical" evidence="5">
    <location>
        <begin position="328"/>
        <end position="346"/>
    </location>
</feature>
<dbReference type="Gene3D" id="1.20.1250.20">
    <property type="entry name" value="MFS general substrate transporter like domains"/>
    <property type="match status" value="1"/>
</dbReference>
<feature type="transmembrane region" description="Helical" evidence="5">
    <location>
        <begin position="387"/>
        <end position="410"/>
    </location>
</feature>
<dbReference type="InterPro" id="IPR036259">
    <property type="entry name" value="MFS_trans_sf"/>
</dbReference>
<feature type="domain" description="Major facilitator superfamily (MFS) profile" evidence="6">
    <location>
        <begin position="28"/>
        <end position="441"/>
    </location>
</feature>
<feature type="transmembrane region" description="Helical" evidence="5">
    <location>
        <begin position="125"/>
        <end position="146"/>
    </location>
</feature>
<accession>A0A1M7U615</accession>
<dbReference type="InterPro" id="IPR020846">
    <property type="entry name" value="MFS_dom"/>
</dbReference>
<dbReference type="PROSITE" id="PS00217">
    <property type="entry name" value="SUGAR_TRANSPORT_2"/>
    <property type="match status" value="1"/>
</dbReference>
<dbReference type="EMBL" id="LT670849">
    <property type="protein sequence ID" value="SHN78310.1"/>
    <property type="molecule type" value="Genomic_DNA"/>
</dbReference>
<dbReference type="AlphaFoldDB" id="A0A1M7U615"/>
<evidence type="ECO:0000259" key="6">
    <source>
        <dbReference type="PROSITE" id="PS50850"/>
    </source>
</evidence>
<keyword evidence="8" id="KW-1185">Reference proteome</keyword>
<dbReference type="RefSeq" id="WP_083587632.1">
    <property type="nucleotide sequence ID" value="NZ_LT670849.1"/>
</dbReference>
<keyword evidence="4 5" id="KW-0472">Membrane</keyword>
<sequence length="447" mass="48413">MVVETERDRRGAQSYFAIDGIGPAQKHSLLSSFIGWMFDGYETSTLFLVGGAAMMSLLPSTDAASVQRGVGIAISGTLLGWAVGGAVGSIFADYVGRKRMLVISIAGYSILTAFTALSPNFYCLVALRFLTGLFLGCEWSTGTALIAETWPARARAKALGIMQSGYGFGFLLASGLWLLLQPLLSSEGWRSMFALGVIPAFFLIYIRRELPESQLWLDSQSFRRKSEAVETKLMTKVAPEQKFTLTQVFADSTSRSRLLKTLVLACITVAVFYGTNALIPVYISSIASQAGLNAKYWASMSAVIFNIGAIISYIAAGFICDKVGRKPYMYFIFAGGLVAGPVMFSIPPELTTALVATAVLGFFTLGAFSWMPIYLPELFATRVRATALGFVFNMARFIAFATPIYSAWLFTTFGGPARAVVSLSLLFAVSLIIVFVLPETKGRPLPE</sequence>
<dbReference type="InterPro" id="IPR005828">
    <property type="entry name" value="MFS_sugar_transport-like"/>
</dbReference>
<keyword evidence="3 5" id="KW-1133">Transmembrane helix</keyword>
<evidence type="ECO:0000256" key="4">
    <source>
        <dbReference type="ARBA" id="ARBA00023136"/>
    </source>
</evidence>
<evidence type="ECO:0000313" key="8">
    <source>
        <dbReference type="Proteomes" id="UP000184096"/>
    </source>
</evidence>
<dbReference type="PROSITE" id="PS00216">
    <property type="entry name" value="SUGAR_TRANSPORT_1"/>
    <property type="match status" value="1"/>
</dbReference>
<evidence type="ECO:0000256" key="5">
    <source>
        <dbReference type="SAM" id="Phobius"/>
    </source>
</evidence>
<dbReference type="OrthoDB" id="9784658at2"/>
<dbReference type="PANTHER" id="PTHR23508:SF10">
    <property type="entry name" value="CARBOXYLIC ACID TRANSPORTER PROTEIN HOMOLOG"/>
    <property type="match status" value="1"/>
</dbReference>
<dbReference type="SUPFAM" id="SSF103473">
    <property type="entry name" value="MFS general substrate transporter"/>
    <property type="match status" value="1"/>
</dbReference>
<keyword evidence="2 5" id="KW-0812">Transmembrane</keyword>
<organism evidence="7 8">
    <name type="scientific">Bradyrhizobium erythrophlei</name>
    <dbReference type="NCBI Taxonomy" id="1437360"/>
    <lineage>
        <taxon>Bacteria</taxon>
        <taxon>Pseudomonadati</taxon>
        <taxon>Pseudomonadota</taxon>
        <taxon>Alphaproteobacteria</taxon>
        <taxon>Hyphomicrobiales</taxon>
        <taxon>Nitrobacteraceae</taxon>
        <taxon>Bradyrhizobium</taxon>
    </lineage>
</organism>
<dbReference type="PANTHER" id="PTHR23508">
    <property type="entry name" value="CARBOXYLIC ACID TRANSPORTER PROTEIN HOMOLOG"/>
    <property type="match status" value="1"/>
</dbReference>
<name>A0A1M7U615_9BRAD</name>
<feature type="transmembrane region" description="Helical" evidence="5">
    <location>
        <begin position="189"/>
        <end position="206"/>
    </location>
</feature>
<evidence type="ECO:0000256" key="2">
    <source>
        <dbReference type="ARBA" id="ARBA00022692"/>
    </source>
</evidence>
<dbReference type="Pfam" id="PF00083">
    <property type="entry name" value="Sugar_tr"/>
    <property type="match status" value="1"/>
</dbReference>
<evidence type="ECO:0000313" key="7">
    <source>
        <dbReference type="EMBL" id="SHN78310.1"/>
    </source>
</evidence>
<feature type="transmembrane region" description="Helical" evidence="5">
    <location>
        <begin position="158"/>
        <end position="177"/>
    </location>
</feature>
<gene>
    <name evidence="7" type="ORF">SAMN05444170_3640</name>
</gene>
<dbReference type="PROSITE" id="PS50850">
    <property type="entry name" value="MFS"/>
    <property type="match status" value="1"/>
</dbReference>
<dbReference type="GO" id="GO:0046943">
    <property type="term" value="F:carboxylic acid transmembrane transporter activity"/>
    <property type="evidence" value="ECO:0007669"/>
    <property type="project" value="TreeGrafter"/>
</dbReference>
<dbReference type="GO" id="GO:0005886">
    <property type="term" value="C:plasma membrane"/>
    <property type="evidence" value="ECO:0007669"/>
    <property type="project" value="TreeGrafter"/>
</dbReference>
<feature type="transmembrane region" description="Helical" evidence="5">
    <location>
        <begin position="33"/>
        <end position="58"/>
    </location>
</feature>
<protein>
    <submittedName>
        <fullName evidence="7">Sugar phosphate permease</fullName>
    </submittedName>
</protein>
<dbReference type="Proteomes" id="UP000184096">
    <property type="component" value="Chromosome I"/>
</dbReference>
<reference evidence="8" key="1">
    <citation type="submission" date="2016-11" db="EMBL/GenBank/DDBJ databases">
        <authorList>
            <person name="Varghese N."/>
            <person name="Submissions S."/>
        </authorList>
    </citation>
    <scope>NUCLEOTIDE SEQUENCE [LARGE SCALE GENOMIC DNA]</scope>
    <source>
        <strain evidence="8">GAS401</strain>
    </source>
</reference>
<dbReference type="InterPro" id="IPR005829">
    <property type="entry name" value="Sugar_transporter_CS"/>
</dbReference>
<evidence type="ECO:0000256" key="1">
    <source>
        <dbReference type="ARBA" id="ARBA00004141"/>
    </source>
</evidence>
<feature type="transmembrane region" description="Helical" evidence="5">
    <location>
        <begin position="352"/>
        <end position="375"/>
    </location>
</feature>
<comment type="subcellular location">
    <subcellularLocation>
        <location evidence="1">Membrane</location>
        <topology evidence="1">Multi-pass membrane protein</topology>
    </subcellularLocation>
</comment>
<feature type="transmembrane region" description="Helical" evidence="5">
    <location>
        <begin position="101"/>
        <end position="119"/>
    </location>
</feature>
<feature type="transmembrane region" description="Helical" evidence="5">
    <location>
        <begin position="416"/>
        <end position="437"/>
    </location>
</feature>